<dbReference type="Proteomes" id="UP001629274">
    <property type="component" value="Unassembled WGS sequence"/>
</dbReference>
<reference evidence="1 2" key="1">
    <citation type="journal article" date="2024" name="Chem. Sci.">
        <title>Discovery of megapolipeptins by genome mining of a Burkholderiales bacteria collection.</title>
        <authorList>
            <person name="Paulo B.S."/>
            <person name="Recchia M.J.J."/>
            <person name="Lee S."/>
            <person name="Fergusson C.H."/>
            <person name="Romanowski S.B."/>
            <person name="Hernandez A."/>
            <person name="Krull N."/>
            <person name="Liu D.Y."/>
            <person name="Cavanagh H."/>
            <person name="Bos A."/>
            <person name="Gray C.A."/>
            <person name="Murphy B.T."/>
            <person name="Linington R.G."/>
            <person name="Eustaquio A.S."/>
        </authorList>
    </citation>
    <scope>NUCLEOTIDE SEQUENCE [LARGE SCALE GENOMIC DNA]</scope>
    <source>
        <strain evidence="1 2">RL17-351-BIE-A</strain>
    </source>
</reference>
<dbReference type="InterPro" id="IPR005358">
    <property type="entry name" value="Puta_zinc/iron-chelating_dom"/>
</dbReference>
<dbReference type="RefSeq" id="WP_408257703.1">
    <property type="nucleotide sequence ID" value="NZ_JAQQCK010000001.1"/>
</dbReference>
<evidence type="ECO:0000313" key="1">
    <source>
        <dbReference type="EMBL" id="MFM0237486.1"/>
    </source>
</evidence>
<name>A0ABW9BEA4_9BURK</name>
<sequence length="262" mass="28596">MDDINFACTTCGQCCHDLRLPLTIAEAIDWLKRGGQVELLCEAIPWPVEPEPDNAQAAYKRVRSSAVMSGTLPVRVSIILTAAFAGACPNLRADMLCGIYDQRPLVCRIYPAEINPFVPLVPQNKACPPQAWQTIPLQRQGVLVDATTDQLIRQSRLAAQSEAPLRMRICRELGLDHAALANEGFVIHTPDREALLAALAQCCVSPLPDDESTQWTFVSNRSMTMETLASVGALADPDEPTADKAFKYHGFFSSSWGNGQAS</sequence>
<proteinExistence type="predicted"/>
<keyword evidence="2" id="KW-1185">Reference proteome</keyword>
<dbReference type="EMBL" id="JAQQDR010000002">
    <property type="protein sequence ID" value="MFM0237486.1"/>
    <property type="molecule type" value="Genomic_DNA"/>
</dbReference>
<evidence type="ECO:0000313" key="2">
    <source>
        <dbReference type="Proteomes" id="UP001629274"/>
    </source>
</evidence>
<organism evidence="1 2">
    <name type="scientific">Paraburkholderia phytofirmans</name>
    <dbReference type="NCBI Taxonomy" id="261302"/>
    <lineage>
        <taxon>Bacteria</taxon>
        <taxon>Pseudomonadati</taxon>
        <taxon>Pseudomonadota</taxon>
        <taxon>Betaproteobacteria</taxon>
        <taxon>Burkholderiales</taxon>
        <taxon>Burkholderiaceae</taxon>
        <taxon>Paraburkholderia</taxon>
    </lineage>
</organism>
<protein>
    <submittedName>
        <fullName evidence="1">YkgJ family cysteine cluster protein</fullName>
    </submittedName>
</protein>
<comment type="caution">
    <text evidence="1">The sequence shown here is derived from an EMBL/GenBank/DDBJ whole genome shotgun (WGS) entry which is preliminary data.</text>
</comment>
<gene>
    <name evidence="1" type="ORF">PQR03_05030</name>
</gene>
<accession>A0ABW9BEA4</accession>
<dbReference type="Pfam" id="PF03692">
    <property type="entry name" value="CxxCxxCC"/>
    <property type="match status" value="1"/>
</dbReference>